<name>L1IC16_GUITC</name>
<evidence type="ECO:0000313" key="1">
    <source>
        <dbReference type="EMBL" id="EKX33474.1"/>
    </source>
</evidence>
<reference evidence="2" key="3">
    <citation type="submission" date="2015-06" db="UniProtKB">
        <authorList>
            <consortium name="EnsemblProtists"/>
        </authorList>
    </citation>
    <scope>IDENTIFICATION</scope>
</reference>
<evidence type="ECO:0000313" key="3">
    <source>
        <dbReference type="Proteomes" id="UP000011087"/>
    </source>
</evidence>
<accession>L1IC16</accession>
<reference evidence="1 3" key="1">
    <citation type="journal article" date="2012" name="Nature">
        <title>Algal genomes reveal evolutionary mosaicism and the fate of nucleomorphs.</title>
        <authorList>
            <consortium name="DOE Joint Genome Institute"/>
            <person name="Curtis B.A."/>
            <person name="Tanifuji G."/>
            <person name="Burki F."/>
            <person name="Gruber A."/>
            <person name="Irimia M."/>
            <person name="Maruyama S."/>
            <person name="Arias M.C."/>
            <person name="Ball S.G."/>
            <person name="Gile G.H."/>
            <person name="Hirakawa Y."/>
            <person name="Hopkins J.F."/>
            <person name="Kuo A."/>
            <person name="Rensing S.A."/>
            <person name="Schmutz J."/>
            <person name="Symeonidi A."/>
            <person name="Elias M."/>
            <person name="Eveleigh R.J."/>
            <person name="Herman E.K."/>
            <person name="Klute M.J."/>
            <person name="Nakayama T."/>
            <person name="Obornik M."/>
            <person name="Reyes-Prieto A."/>
            <person name="Armbrust E.V."/>
            <person name="Aves S.J."/>
            <person name="Beiko R.G."/>
            <person name="Coutinho P."/>
            <person name="Dacks J.B."/>
            <person name="Durnford D.G."/>
            <person name="Fast N.M."/>
            <person name="Green B.R."/>
            <person name="Grisdale C.J."/>
            <person name="Hempel F."/>
            <person name="Henrissat B."/>
            <person name="Hoppner M.P."/>
            <person name="Ishida K."/>
            <person name="Kim E."/>
            <person name="Koreny L."/>
            <person name="Kroth P.G."/>
            <person name="Liu Y."/>
            <person name="Malik S.B."/>
            <person name="Maier U.G."/>
            <person name="McRose D."/>
            <person name="Mock T."/>
            <person name="Neilson J.A."/>
            <person name="Onodera N.T."/>
            <person name="Poole A.M."/>
            <person name="Pritham E.J."/>
            <person name="Richards T.A."/>
            <person name="Rocap G."/>
            <person name="Roy S.W."/>
            <person name="Sarai C."/>
            <person name="Schaack S."/>
            <person name="Shirato S."/>
            <person name="Slamovits C.H."/>
            <person name="Spencer D.F."/>
            <person name="Suzuki S."/>
            <person name="Worden A.Z."/>
            <person name="Zauner S."/>
            <person name="Barry K."/>
            <person name="Bell C."/>
            <person name="Bharti A.K."/>
            <person name="Crow J.A."/>
            <person name="Grimwood J."/>
            <person name="Kramer R."/>
            <person name="Lindquist E."/>
            <person name="Lucas S."/>
            <person name="Salamov A."/>
            <person name="McFadden G.I."/>
            <person name="Lane C.E."/>
            <person name="Keeling P.J."/>
            <person name="Gray M.W."/>
            <person name="Grigoriev I.V."/>
            <person name="Archibald J.M."/>
        </authorList>
    </citation>
    <scope>NUCLEOTIDE SEQUENCE</scope>
    <source>
        <strain evidence="1 3">CCMP2712</strain>
    </source>
</reference>
<protein>
    <submittedName>
        <fullName evidence="1 2">Uncharacterized protein</fullName>
    </submittedName>
</protein>
<gene>
    <name evidence="1" type="ORF">GUITHDRAFT_156026</name>
</gene>
<evidence type="ECO:0000313" key="2">
    <source>
        <dbReference type="EnsemblProtists" id="EKX33474"/>
    </source>
</evidence>
<dbReference type="EnsemblProtists" id="EKX33474">
    <property type="protein sequence ID" value="EKX33474"/>
    <property type="gene ID" value="GUITHDRAFT_156026"/>
</dbReference>
<dbReference type="PaxDb" id="55529-EKX33474"/>
<dbReference type="EMBL" id="JH993140">
    <property type="protein sequence ID" value="EKX33474.1"/>
    <property type="molecule type" value="Genomic_DNA"/>
</dbReference>
<dbReference type="Proteomes" id="UP000011087">
    <property type="component" value="Unassembled WGS sequence"/>
</dbReference>
<sequence length="75" mass="8088">MLTGMYRQSLAAVQLQPLAEACWSLGQKGFVTIDGRKFTAVHVSIAKSSLPCQSFSACAMIAEEGNSHRDLISTQ</sequence>
<dbReference type="HOGENOM" id="CLU_2676302_0_0_1"/>
<keyword evidence="3" id="KW-1185">Reference proteome</keyword>
<organism evidence="1">
    <name type="scientific">Guillardia theta (strain CCMP2712)</name>
    <name type="common">Cryptophyte</name>
    <dbReference type="NCBI Taxonomy" id="905079"/>
    <lineage>
        <taxon>Eukaryota</taxon>
        <taxon>Cryptophyceae</taxon>
        <taxon>Pyrenomonadales</taxon>
        <taxon>Geminigeraceae</taxon>
        <taxon>Guillardia</taxon>
    </lineage>
</organism>
<reference evidence="3" key="2">
    <citation type="submission" date="2012-11" db="EMBL/GenBank/DDBJ databases">
        <authorList>
            <person name="Kuo A."/>
            <person name="Curtis B.A."/>
            <person name="Tanifuji G."/>
            <person name="Burki F."/>
            <person name="Gruber A."/>
            <person name="Irimia M."/>
            <person name="Maruyama S."/>
            <person name="Arias M.C."/>
            <person name="Ball S.G."/>
            <person name="Gile G.H."/>
            <person name="Hirakawa Y."/>
            <person name="Hopkins J.F."/>
            <person name="Rensing S.A."/>
            <person name="Schmutz J."/>
            <person name="Symeonidi A."/>
            <person name="Elias M."/>
            <person name="Eveleigh R.J."/>
            <person name="Herman E.K."/>
            <person name="Klute M.J."/>
            <person name="Nakayama T."/>
            <person name="Obornik M."/>
            <person name="Reyes-Prieto A."/>
            <person name="Armbrust E.V."/>
            <person name="Aves S.J."/>
            <person name="Beiko R.G."/>
            <person name="Coutinho P."/>
            <person name="Dacks J.B."/>
            <person name="Durnford D.G."/>
            <person name="Fast N.M."/>
            <person name="Green B.R."/>
            <person name="Grisdale C."/>
            <person name="Hempe F."/>
            <person name="Henrissat B."/>
            <person name="Hoppner M.P."/>
            <person name="Ishida K.-I."/>
            <person name="Kim E."/>
            <person name="Koreny L."/>
            <person name="Kroth P.G."/>
            <person name="Liu Y."/>
            <person name="Malik S.-B."/>
            <person name="Maier U.G."/>
            <person name="McRose D."/>
            <person name="Mock T."/>
            <person name="Neilson J.A."/>
            <person name="Onodera N.T."/>
            <person name="Poole A.M."/>
            <person name="Pritham E.J."/>
            <person name="Richards T.A."/>
            <person name="Rocap G."/>
            <person name="Roy S.W."/>
            <person name="Sarai C."/>
            <person name="Schaack S."/>
            <person name="Shirato S."/>
            <person name="Slamovits C.H."/>
            <person name="Spencer D.F."/>
            <person name="Suzuki S."/>
            <person name="Worden A.Z."/>
            <person name="Zauner S."/>
            <person name="Barry K."/>
            <person name="Bell C."/>
            <person name="Bharti A.K."/>
            <person name="Crow J.A."/>
            <person name="Grimwood J."/>
            <person name="Kramer R."/>
            <person name="Lindquist E."/>
            <person name="Lucas S."/>
            <person name="Salamov A."/>
            <person name="McFadden G.I."/>
            <person name="Lane C.E."/>
            <person name="Keeling P.J."/>
            <person name="Gray M.W."/>
            <person name="Grigoriev I.V."/>
            <person name="Archibald J.M."/>
        </authorList>
    </citation>
    <scope>NUCLEOTIDE SEQUENCE</scope>
    <source>
        <strain evidence="3">CCMP2712</strain>
    </source>
</reference>
<dbReference type="AlphaFoldDB" id="L1IC16"/>
<proteinExistence type="predicted"/>
<dbReference type="GeneID" id="17290223"/>
<dbReference type="KEGG" id="gtt:GUITHDRAFT_156026"/>
<dbReference type="RefSeq" id="XP_005820454.1">
    <property type="nucleotide sequence ID" value="XM_005820397.1"/>
</dbReference>